<sequence>MAEDFSPQRHAGAHGPAAPPAASPAARGARQKWNPLAEIGRKSETDWDVASRMSTLSIQGESPAYETDGIAKYPKYKATVLYHLRDPVSESLQRALHAGSLQPPFEEMTVIRGKCVNRYVMQRHVVAAEDIRADFDFEAESVGCGAADTYYKANGFVLVRDPARALFHGCDPKATGFSSMTCDEIAAAQEKYVLNEPGNRINYERNVEGILRSALAGVEEVVIFDHTVRCDSLDDNDRIKEELSPQTDAGQQRLEANTDAVNTSCISGVRPPAAYAHGDYSVESAARRIDTEISGGNVSSGSSESQRRSLWREAVTDDHFWHILNVWRPLDYAAERTPLAFIHPESVDESRDWIMKPIQLPDRVGQLRGYLSPLEGADGMSESARNQHRWTFVPRVGTDEAWIFCNYDSRMGGVGHSANCTPWVGHSGLDVEGTRQSRPRRSIETRAMVRFRKS</sequence>
<dbReference type="InterPro" id="IPR044053">
    <property type="entry name" value="AsaB-like"/>
</dbReference>
<comment type="similarity">
    <text evidence="1">Belongs to the asaB hydroxylase/desaturase family.</text>
</comment>
<evidence type="ECO:0000313" key="3">
    <source>
        <dbReference type="EMBL" id="CAK0881298.1"/>
    </source>
</evidence>
<comment type="caution">
    <text evidence="3">The sequence shown here is derived from an EMBL/GenBank/DDBJ whole genome shotgun (WGS) entry which is preliminary data.</text>
</comment>
<dbReference type="PANTHER" id="PTHR34598">
    <property type="entry name" value="BLL6449 PROTEIN"/>
    <property type="match status" value="1"/>
</dbReference>
<evidence type="ECO:0000313" key="4">
    <source>
        <dbReference type="Proteomes" id="UP001189429"/>
    </source>
</evidence>
<evidence type="ECO:0000256" key="1">
    <source>
        <dbReference type="ARBA" id="ARBA00023604"/>
    </source>
</evidence>
<organism evidence="3 4">
    <name type="scientific">Prorocentrum cordatum</name>
    <dbReference type="NCBI Taxonomy" id="2364126"/>
    <lineage>
        <taxon>Eukaryota</taxon>
        <taxon>Sar</taxon>
        <taxon>Alveolata</taxon>
        <taxon>Dinophyceae</taxon>
        <taxon>Prorocentrales</taxon>
        <taxon>Prorocentraceae</taxon>
        <taxon>Prorocentrum</taxon>
    </lineage>
</organism>
<keyword evidence="4" id="KW-1185">Reference proteome</keyword>
<gene>
    <name evidence="3" type="ORF">PCOR1329_LOCUS64203</name>
</gene>
<dbReference type="PANTHER" id="PTHR34598:SF3">
    <property type="entry name" value="OXIDOREDUCTASE AN1597"/>
    <property type="match status" value="1"/>
</dbReference>
<dbReference type="EMBL" id="CAUYUJ010018174">
    <property type="protein sequence ID" value="CAK0881298.1"/>
    <property type="molecule type" value="Genomic_DNA"/>
</dbReference>
<dbReference type="NCBIfam" id="NF041278">
    <property type="entry name" value="CmcJ_NvfI_EfuI"/>
    <property type="match status" value="1"/>
</dbReference>
<evidence type="ECO:0000256" key="2">
    <source>
        <dbReference type="SAM" id="MobiDB-lite"/>
    </source>
</evidence>
<dbReference type="Proteomes" id="UP001189429">
    <property type="component" value="Unassembled WGS sequence"/>
</dbReference>
<name>A0ABN9W9F0_9DINO</name>
<reference evidence="3" key="1">
    <citation type="submission" date="2023-10" db="EMBL/GenBank/DDBJ databases">
        <authorList>
            <person name="Chen Y."/>
            <person name="Shah S."/>
            <person name="Dougan E. K."/>
            <person name="Thang M."/>
            <person name="Chan C."/>
        </authorList>
    </citation>
    <scope>NUCLEOTIDE SEQUENCE [LARGE SCALE GENOMIC DNA]</scope>
</reference>
<feature type="region of interest" description="Disordered" evidence="2">
    <location>
        <begin position="1"/>
        <end position="40"/>
    </location>
</feature>
<accession>A0ABN9W9F0</accession>
<proteinExistence type="inferred from homology"/>
<protein>
    <submittedName>
        <fullName evidence="3">Uncharacterized protein</fullName>
    </submittedName>
</protein>